<feature type="binding site" description="covalent" evidence="6">
    <location>
        <position position="33"/>
    </location>
    <ligand>
        <name>heme c</name>
        <dbReference type="ChEBI" id="CHEBI:61717"/>
    </ligand>
</feature>
<evidence type="ECO:0000256" key="6">
    <source>
        <dbReference type="PIRSR" id="PIRSR602324-1"/>
    </source>
</evidence>
<dbReference type="PRINTS" id="PR00606">
    <property type="entry name" value="CYTCHROMECID"/>
</dbReference>
<evidence type="ECO:0000256" key="4">
    <source>
        <dbReference type="ARBA" id="ARBA00022982"/>
    </source>
</evidence>
<evidence type="ECO:0000256" key="2">
    <source>
        <dbReference type="ARBA" id="ARBA00022617"/>
    </source>
</evidence>
<dbReference type="EMBL" id="JACIET010000002">
    <property type="protein sequence ID" value="MBB4014062.1"/>
    <property type="molecule type" value="Genomic_DNA"/>
</dbReference>
<name>A0A840BQW8_9RHOO</name>
<proteinExistence type="predicted"/>
<evidence type="ECO:0000256" key="5">
    <source>
        <dbReference type="ARBA" id="ARBA00023004"/>
    </source>
</evidence>
<evidence type="ECO:0000259" key="8">
    <source>
        <dbReference type="PROSITE" id="PS51007"/>
    </source>
</evidence>
<keyword evidence="5 6" id="KW-0408">Iron</keyword>
<feature type="signal peptide" evidence="7">
    <location>
        <begin position="1"/>
        <end position="21"/>
    </location>
</feature>
<feature type="domain" description="Cytochrome c" evidence="8">
    <location>
        <begin position="19"/>
        <end position="104"/>
    </location>
</feature>
<keyword evidence="1" id="KW-0813">Transport</keyword>
<reference evidence="9 10" key="1">
    <citation type="submission" date="2020-08" db="EMBL/GenBank/DDBJ databases">
        <title>Genomic Encyclopedia of Type Strains, Phase IV (KMG-IV): sequencing the most valuable type-strain genomes for metagenomic binning, comparative biology and taxonomic classification.</title>
        <authorList>
            <person name="Goeker M."/>
        </authorList>
    </citation>
    <scope>NUCLEOTIDE SEQUENCE [LARGE SCALE GENOMIC DNA]</scope>
    <source>
        <strain evidence="9 10">DSM 106739</strain>
    </source>
</reference>
<evidence type="ECO:0000256" key="1">
    <source>
        <dbReference type="ARBA" id="ARBA00022448"/>
    </source>
</evidence>
<dbReference type="GO" id="GO:0020037">
    <property type="term" value="F:heme binding"/>
    <property type="evidence" value="ECO:0007669"/>
    <property type="project" value="InterPro"/>
</dbReference>
<organism evidence="9 10">
    <name type="scientific">Niveibacterium umoris</name>
    <dbReference type="NCBI Taxonomy" id="1193620"/>
    <lineage>
        <taxon>Bacteria</taxon>
        <taxon>Pseudomonadati</taxon>
        <taxon>Pseudomonadota</taxon>
        <taxon>Betaproteobacteria</taxon>
        <taxon>Rhodocyclales</taxon>
        <taxon>Rhodocyclaceae</taxon>
        <taxon>Niveibacterium</taxon>
    </lineage>
</organism>
<dbReference type="GO" id="GO:0005506">
    <property type="term" value="F:iron ion binding"/>
    <property type="evidence" value="ECO:0007669"/>
    <property type="project" value="InterPro"/>
</dbReference>
<feature type="binding site" description="covalent" evidence="6">
    <location>
        <position position="82"/>
    </location>
    <ligand>
        <name>heme c</name>
        <dbReference type="ChEBI" id="CHEBI:61717"/>
    </ligand>
</feature>
<evidence type="ECO:0000313" key="10">
    <source>
        <dbReference type="Proteomes" id="UP000561045"/>
    </source>
</evidence>
<dbReference type="InterPro" id="IPR036909">
    <property type="entry name" value="Cyt_c-like_dom_sf"/>
</dbReference>
<dbReference type="AlphaFoldDB" id="A0A840BQW8"/>
<evidence type="ECO:0000256" key="3">
    <source>
        <dbReference type="ARBA" id="ARBA00022723"/>
    </source>
</evidence>
<keyword evidence="3 6" id="KW-0479">Metal-binding</keyword>
<accession>A0A840BQW8</accession>
<feature type="binding site" description="covalent" evidence="6">
    <location>
        <position position="37"/>
    </location>
    <ligand>
        <name>heme c</name>
        <dbReference type="ChEBI" id="CHEBI:61717"/>
    </ligand>
</feature>
<evidence type="ECO:0000313" key="9">
    <source>
        <dbReference type="EMBL" id="MBB4014062.1"/>
    </source>
</evidence>
<keyword evidence="10" id="KW-1185">Reference proteome</keyword>
<dbReference type="PROSITE" id="PS51007">
    <property type="entry name" value="CYTC"/>
    <property type="match status" value="1"/>
</dbReference>
<dbReference type="GO" id="GO:0009055">
    <property type="term" value="F:electron transfer activity"/>
    <property type="evidence" value="ECO:0007669"/>
    <property type="project" value="InterPro"/>
</dbReference>
<comment type="caution">
    <text evidence="9">The sequence shown here is derived from an EMBL/GenBank/DDBJ whole genome shotgun (WGS) entry which is preliminary data.</text>
</comment>
<sequence length="104" mass="10831">MKRIMTAVAAVGLLGAGAAFADAGADLAKAKNCLACHAVDKKVVGPAYKDVAAKYKGDKTAEAKLIEKVKKGGSGVWGNVPMPPNPQVNDAELKQLVQWVLSQK</sequence>
<dbReference type="RefSeq" id="WP_183635962.1">
    <property type="nucleotide sequence ID" value="NZ_BAABLE010000005.1"/>
</dbReference>
<dbReference type="SUPFAM" id="SSF46626">
    <property type="entry name" value="Cytochrome c"/>
    <property type="match status" value="1"/>
</dbReference>
<dbReference type="InterPro" id="IPR002324">
    <property type="entry name" value="Cyt_c_ID"/>
</dbReference>
<keyword evidence="7" id="KW-0732">Signal</keyword>
<evidence type="ECO:0000256" key="7">
    <source>
        <dbReference type="SAM" id="SignalP"/>
    </source>
</evidence>
<dbReference type="Pfam" id="PF00034">
    <property type="entry name" value="Cytochrom_C"/>
    <property type="match status" value="1"/>
</dbReference>
<gene>
    <name evidence="9" type="ORF">GGR36_003408</name>
</gene>
<dbReference type="InterPro" id="IPR009056">
    <property type="entry name" value="Cyt_c-like_dom"/>
</dbReference>
<protein>
    <submittedName>
        <fullName evidence="9">Cytochrome c</fullName>
    </submittedName>
</protein>
<comment type="PTM">
    <text evidence="6">Binds 1 heme c group covalently per subunit.</text>
</comment>
<feature type="chain" id="PRO_5033010890" evidence="7">
    <location>
        <begin position="22"/>
        <end position="104"/>
    </location>
</feature>
<keyword evidence="2 6" id="KW-0349">Heme</keyword>
<dbReference type="Gene3D" id="1.10.760.10">
    <property type="entry name" value="Cytochrome c-like domain"/>
    <property type="match status" value="1"/>
</dbReference>
<keyword evidence="4" id="KW-0249">Electron transport</keyword>
<dbReference type="Proteomes" id="UP000561045">
    <property type="component" value="Unassembled WGS sequence"/>
</dbReference>